<dbReference type="PANTHER" id="PTHR31220">
    <property type="entry name" value="HYCCIN RELATED"/>
    <property type="match status" value="1"/>
</dbReference>
<keyword evidence="9" id="KW-1185">Reference proteome</keyword>
<dbReference type="GO" id="GO:0072659">
    <property type="term" value="P:protein localization to plasma membrane"/>
    <property type="evidence" value="ECO:0007669"/>
    <property type="project" value="TreeGrafter"/>
</dbReference>
<evidence type="ECO:0000256" key="5">
    <source>
        <dbReference type="ARBA" id="ARBA00023136"/>
    </source>
</evidence>
<dbReference type="PROSITE" id="PS50003">
    <property type="entry name" value="PH_DOMAIN"/>
    <property type="match status" value="1"/>
</dbReference>
<evidence type="ECO:0000256" key="4">
    <source>
        <dbReference type="ARBA" id="ARBA00022490"/>
    </source>
</evidence>
<feature type="domain" description="PH" evidence="8">
    <location>
        <begin position="1"/>
        <end position="18"/>
    </location>
</feature>
<sequence>MNSEQLQEWLTELNSLTKDEMTRLEDPEACAQFLHDNGESTEILMDYLARNYADQDLTEPIFGQVLSGYYRGGVLRQFALQLMPTLVATYLIAVSKGQRRAVSMLETMFMAVYNEEILAGPPGCESILKRQDIVRIPCLRVPSIYHDPGKISQSVLADSALLNRLSGPSGSGGIDLPVQLVVKIGPFPAVDRLNSETRFMVLARLLKSVNASLAQLNRVAVCHALCRAAIALCRSGFHFPESDLIYKVLGSAVFCPETPKDVFAIMDDFSSKPRIGLSPSFLLELLNGVYFALFNGAAEWALRAIDTIHQRSTFEMFPDVLLVTNAIVNSLLENPSGTPKEDEPMGIRIVPSSAGVPSPGTEVESKPRRAMITNASLRVRRMPEDIPVKAPEVAHSSDKKEAFITDDEQHEDKEVMDMIEVDIVSTDEDETFSIHLNGSVEGMIKKKIAALRVDGLAKPSKSDQSEQRDRKKVRKERSGTGGSSGRHDTVPEVDESAVMIELDEFVGNQSDEATITDAMVDHLAASNCGGQSPPQVVTHSNGTANAHTKHDSIGSIKSLSGAFGPRKPVDELSVSSTPPDTARDVPDSLSARKQFFRHMDSSVENLSAAGDTNNT</sequence>
<dbReference type="PANTHER" id="PTHR31220:SF1">
    <property type="entry name" value="GH21176P"/>
    <property type="match status" value="1"/>
</dbReference>
<comment type="similarity">
    <text evidence="6">Belongs to the Hyccin family.</text>
</comment>
<dbReference type="GO" id="GO:0046854">
    <property type="term" value="P:phosphatidylinositol phosphate biosynthetic process"/>
    <property type="evidence" value="ECO:0007669"/>
    <property type="project" value="TreeGrafter"/>
</dbReference>
<accession>A0A914UN18</accession>
<evidence type="ECO:0000256" key="6">
    <source>
        <dbReference type="ARBA" id="ARBA00034482"/>
    </source>
</evidence>
<dbReference type="InterPro" id="IPR001849">
    <property type="entry name" value="PH_domain"/>
</dbReference>
<dbReference type="WBParaSite" id="PSAMB.scaffold1105size35898.g11040.t2">
    <property type="protein sequence ID" value="PSAMB.scaffold1105size35898.g11040.t2"/>
    <property type="gene ID" value="PSAMB.scaffold1105size35898.g11040"/>
</dbReference>
<evidence type="ECO:0000259" key="8">
    <source>
        <dbReference type="PROSITE" id="PS50003"/>
    </source>
</evidence>
<organism evidence="9 10">
    <name type="scientific">Plectus sambesii</name>
    <dbReference type="NCBI Taxonomy" id="2011161"/>
    <lineage>
        <taxon>Eukaryota</taxon>
        <taxon>Metazoa</taxon>
        <taxon>Ecdysozoa</taxon>
        <taxon>Nematoda</taxon>
        <taxon>Chromadorea</taxon>
        <taxon>Plectida</taxon>
        <taxon>Plectina</taxon>
        <taxon>Plectoidea</taxon>
        <taxon>Plectidae</taxon>
        <taxon>Plectus</taxon>
    </lineage>
</organism>
<protein>
    <submittedName>
        <fullName evidence="10">PH domain-containing protein</fullName>
    </submittedName>
</protein>
<dbReference type="InterPro" id="IPR018619">
    <property type="entry name" value="Hyccin"/>
</dbReference>
<name>A0A914UN18_9BILA</name>
<feature type="region of interest" description="Disordered" evidence="7">
    <location>
        <begin position="542"/>
        <end position="593"/>
    </location>
</feature>
<keyword evidence="4" id="KW-0963">Cytoplasm</keyword>
<dbReference type="AlphaFoldDB" id="A0A914UN18"/>
<evidence type="ECO:0000313" key="9">
    <source>
        <dbReference type="Proteomes" id="UP000887566"/>
    </source>
</evidence>
<evidence type="ECO:0000256" key="1">
    <source>
        <dbReference type="ARBA" id="ARBA00004236"/>
    </source>
</evidence>
<feature type="compositionally biased region" description="Basic and acidic residues" evidence="7">
    <location>
        <begin position="460"/>
        <end position="469"/>
    </location>
</feature>
<reference evidence="10" key="1">
    <citation type="submission" date="2022-11" db="UniProtKB">
        <authorList>
            <consortium name="WormBaseParasite"/>
        </authorList>
    </citation>
    <scope>IDENTIFICATION</scope>
</reference>
<feature type="region of interest" description="Disordered" evidence="7">
    <location>
        <begin position="456"/>
        <end position="493"/>
    </location>
</feature>
<evidence type="ECO:0000256" key="3">
    <source>
        <dbReference type="ARBA" id="ARBA00022475"/>
    </source>
</evidence>
<keyword evidence="5" id="KW-0472">Membrane</keyword>
<dbReference type="Proteomes" id="UP000887566">
    <property type="component" value="Unplaced"/>
</dbReference>
<evidence type="ECO:0000313" key="10">
    <source>
        <dbReference type="WBParaSite" id="PSAMB.scaffold1105size35898.g11040.t2"/>
    </source>
</evidence>
<dbReference type="GO" id="GO:0005829">
    <property type="term" value="C:cytosol"/>
    <property type="evidence" value="ECO:0007669"/>
    <property type="project" value="UniProtKB-SubCell"/>
</dbReference>
<evidence type="ECO:0000256" key="7">
    <source>
        <dbReference type="SAM" id="MobiDB-lite"/>
    </source>
</evidence>
<proteinExistence type="inferred from homology"/>
<keyword evidence="3" id="KW-1003">Cell membrane</keyword>
<evidence type="ECO:0000256" key="2">
    <source>
        <dbReference type="ARBA" id="ARBA00004514"/>
    </source>
</evidence>
<dbReference type="GO" id="GO:0005886">
    <property type="term" value="C:plasma membrane"/>
    <property type="evidence" value="ECO:0007669"/>
    <property type="project" value="UniProtKB-SubCell"/>
</dbReference>
<comment type="subcellular location">
    <subcellularLocation>
        <location evidence="1">Cell membrane</location>
    </subcellularLocation>
    <subcellularLocation>
        <location evidence="2">Cytoplasm</location>
        <location evidence="2">Cytosol</location>
    </subcellularLocation>
</comment>
<dbReference type="Pfam" id="PF09790">
    <property type="entry name" value="Hyccin"/>
    <property type="match status" value="1"/>
</dbReference>